<evidence type="ECO:0000256" key="7">
    <source>
        <dbReference type="ARBA" id="ARBA00022630"/>
    </source>
</evidence>
<evidence type="ECO:0000256" key="13">
    <source>
        <dbReference type="ARBA" id="ARBA00022842"/>
    </source>
</evidence>
<dbReference type="InterPro" id="IPR023468">
    <property type="entry name" value="Riboflavin_kinase"/>
</dbReference>
<evidence type="ECO:0000256" key="1">
    <source>
        <dbReference type="ARBA" id="ARBA00001946"/>
    </source>
</evidence>
<evidence type="ECO:0000259" key="17">
    <source>
        <dbReference type="SMART" id="SM00904"/>
    </source>
</evidence>
<dbReference type="EMBL" id="JAVDPF010000047">
    <property type="protein sequence ID" value="KAL1866964.1"/>
    <property type="molecule type" value="Genomic_DNA"/>
</dbReference>
<organism evidence="18 19">
    <name type="scientific">Paecilomyces lecythidis</name>
    <dbReference type="NCBI Taxonomy" id="3004212"/>
    <lineage>
        <taxon>Eukaryota</taxon>
        <taxon>Fungi</taxon>
        <taxon>Dikarya</taxon>
        <taxon>Ascomycota</taxon>
        <taxon>Pezizomycotina</taxon>
        <taxon>Eurotiomycetes</taxon>
        <taxon>Eurotiomycetidae</taxon>
        <taxon>Eurotiales</taxon>
        <taxon>Thermoascaceae</taxon>
        <taxon>Paecilomyces</taxon>
    </lineage>
</organism>
<dbReference type="PANTHER" id="PTHR22749:SF6">
    <property type="entry name" value="RIBOFLAVIN KINASE"/>
    <property type="match status" value="1"/>
</dbReference>
<dbReference type="SMART" id="SM00904">
    <property type="entry name" value="Flavokinase"/>
    <property type="match status" value="1"/>
</dbReference>
<evidence type="ECO:0000256" key="9">
    <source>
        <dbReference type="ARBA" id="ARBA00022679"/>
    </source>
</evidence>
<gene>
    <name evidence="18" type="primary">FMN1</name>
    <name evidence="18" type="ORF">Plec18167_008897</name>
</gene>
<evidence type="ECO:0000256" key="14">
    <source>
        <dbReference type="ARBA" id="ARBA00029960"/>
    </source>
</evidence>
<protein>
    <recommendedName>
        <fullName evidence="6">Riboflavin kinase</fullName>
        <ecNumber evidence="5">2.7.1.26</ecNumber>
    </recommendedName>
    <alternativeName>
        <fullName evidence="14">Flavin mononucleotide kinase 1</fullName>
    </alternativeName>
</protein>
<keyword evidence="13" id="KW-0460">Magnesium</keyword>
<keyword evidence="7" id="KW-0285">Flavoprotein</keyword>
<comment type="similarity">
    <text evidence="4">Belongs to the flavokinase family.</text>
</comment>
<evidence type="ECO:0000256" key="12">
    <source>
        <dbReference type="ARBA" id="ARBA00022840"/>
    </source>
</evidence>
<proteinExistence type="inferred from homology"/>
<keyword evidence="11 18" id="KW-0418">Kinase</keyword>
<evidence type="ECO:0000256" key="2">
    <source>
        <dbReference type="ARBA" id="ARBA00003572"/>
    </source>
</evidence>
<comment type="caution">
    <text evidence="18">The sequence shown here is derived from an EMBL/GenBank/DDBJ whole genome shotgun (WGS) entry which is preliminary data.</text>
</comment>
<dbReference type="Pfam" id="PF01687">
    <property type="entry name" value="Flavokinase"/>
    <property type="match status" value="1"/>
</dbReference>
<dbReference type="PANTHER" id="PTHR22749">
    <property type="entry name" value="RIBOFLAVIN KINASE/FMN ADENYLYLTRANSFERASE"/>
    <property type="match status" value="1"/>
</dbReference>
<comment type="pathway">
    <text evidence="3">Cofactor biosynthesis; FMN biosynthesis; FMN from riboflavin (ATP route): step 1/1.</text>
</comment>
<dbReference type="Proteomes" id="UP001583193">
    <property type="component" value="Unassembled WGS sequence"/>
</dbReference>
<reference evidence="18 19" key="1">
    <citation type="journal article" date="2024" name="IMA Fungus">
        <title>IMA Genome - F19 : A genome assembly and annotation guide to empower mycologists, including annotated draft genome sequences of Ceratocystis pirilliformis, Diaporthe australafricana, Fusarium ophioides, Paecilomyces lecythidis, and Sporothrix stenoceras.</title>
        <authorList>
            <person name="Aylward J."/>
            <person name="Wilson A.M."/>
            <person name="Visagie C.M."/>
            <person name="Spraker J."/>
            <person name="Barnes I."/>
            <person name="Buitendag C."/>
            <person name="Ceriani C."/>
            <person name="Del Mar Angel L."/>
            <person name="du Plessis D."/>
            <person name="Fuchs T."/>
            <person name="Gasser K."/>
            <person name="Kramer D."/>
            <person name="Li W."/>
            <person name="Munsamy K."/>
            <person name="Piso A."/>
            <person name="Price J.L."/>
            <person name="Sonnekus B."/>
            <person name="Thomas C."/>
            <person name="van der Nest A."/>
            <person name="van Dijk A."/>
            <person name="van Heerden A."/>
            <person name="van Vuuren N."/>
            <person name="Yilmaz N."/>
            <person name="Duong T.A."/>
            <person name="van der Merwe N.A."/>
            <person name="Wingfield M.J."/>
            <person name="Wingfield B.D."/>
        </authorList>
    </citation>
    <scope>NUCLEOTIDE SEQUENCE [LARGE SCALE GENOMIC DNA]</scope>
    <source>
        <strain evidence="18 19">CMW 18167</strain>
    </source>
</reference>
<comment type="function">
    <text evidence="2">Catalyzes the phosphorylation of riboflavin (vitamin B2) to form flavin mononucleotide (FMN) coenzyme.</text>
</comment>
<comment type="cofactor">
    <cofactor evidence="1">
        <name>Mg(2+)</name>
        <dbReference type="ChEBI" id="CHEBI:18420"/>
    </cofactor>
</comment>
<evidence type="ECO:0000256" key="10">
    <source>
        <dbReference type="ARBA" id="ARBA00022741"/>
    </source>
</evidence>
<evidence type="ECO:0000256" key="15">
    <source>
        <dbReference type="ARBA" id="ARBA00047880"/>
    </source>
</evidence>
<feature type="region of interest" description="Disordered" evidence="16">
    <location>
        <begin position="1"/>
        <end position="28"/>
    </location>
</feature>
<dbReference type="GO" id="GO:0008531">
    <property type="term" value="F:riboflavin kinase activity"/>
    <property type="evidence" value="ECO:0007669"/>
    <property type="project" value="UniProtKB-EC"/>
</dbReference>
<comment type="catalytic activity">
    <reaction evidence="15">
        <text>riboflavin + ATP = FMN + ADP + H(+)</text>
        <dbReference type="Rhea" id="RHEA:14357"/>
        <dbReference type="ChEBI" id="CHEBI:15378"/>
        <dbReference type="ChEBI" id="CHEBI:30616"/>
        <dbReference type="ChEBI" id="CHEBI:57986"/>
        <dbReference type="ChEBI" id="CHEBI:58210"/>
        <dbReference type="ChEBI" id="CHEBI:456216"/>
        <dbReference type="EC" id="2.7.1.26"/>
    </reaction>
</comment>
<keyword evidence="8" id="KW-0288">FMN</keyword>
<evidence type="ECO:0000256" key="6">
    <source>
        <dbReference type="ARBA" id="ARBA00017394"/>
    </source>
</evidence>
<keyword evidence="10" id="KW-0547">Nucleotide-binding</keyword>
<evidence type="ECO:0000256" key="5">
    <source>
        <dbReference type="ARBA" id="ARBA00012105"/>
    </source>
</evidence>
<dbReference type="SUPFAM" id="SSF82114">
    <property type="entry name" value="Riboflavin kinase-like"/>
    <property type="match status" value="1"/>
</dbReference>
<keyword evidence="9 18" id="KW-0808">Transferase</keyword>
<feature type="domain" description="Riboflavin kinase" evidence="17">
    <location>
        <begin position="18"/>
        <end position="200"/>
    </location>
</feature>
<evidence type="ECO:0000256" key="16">
    <source>
        <dbReference type="SAM" id="MobiDB-lite"/>
    </source>
</evidence>
<dbReference type="InterPro" id="IPR023465">
    <property type="entry name" value="Riboflavin_kinase_dom_sf"/>
</dbReference>
<dbReference type="InterPro" id="IPR015865">
    <property type="entry name" value="Riboflavin_kinase_bac/euk"/>
</dbReference>
<accession>A0ABR3WTF6</accession>
<evidence type="ECO:0000313" key="19">
    <source>
        <dbReference type="Proteomes" id="UP001583193"/>
    </source>
</evidence>
<name>A0ABR3WTF6_9EURO</name>
<keyword evidence="12" id="KW-0067">ATP-binding</keyword>
<evidence type="ECO:0000256" key="4">
    <source>
        <dbReference type="ARBA" id="ARBA00010108"/>
    </source>
</evidence>
<evidence type="ECO:0000256" key="3">
    <source>
        <dbReference type="ARBA" id="ARBA00005201"/>
    </source>
</evidence>
<sequence length="232" mass="25536">MRPDKPRDPVAGPDSGPEPPFPIRLSGPVIKGFGRGSKELGIPTANIPPDGLSAYPDLQTGVYYGVVALDPAKFIYDKNESTAHTVADGDSNSAPRKQEPATILPAVLSIGYNPFYKNTVRSVEIHIMSPLSSSSTSTTTDQNKDSDTTSSTFYKLPDFYSTKLNLLILGYIRPEYDYVSLEALVDDIRTDCEVAKKSLARSAYIGYLEEGAESEDVSEKVKDERRWLRTFE</sequence>
<dbReference type="EC" id="2.7.1.26" evidence="5"/>
<keyword evidence="19" id="KW-1185">Reference proteome</keyword>
<evidence type="ECO:0000256" key="8">
    <source>
        <dbReference type="ARBA" id="ARBA00022643"/>
    </source>
</evidence>
<evidence type="ECO:0000313" key="18">
    <source>
        <dbReference type="EMBL" id="KAL1866964.1"/>
    </source>
</evidence>
<dbReference type="Gene3D" id="2.40.30.30">
    <property type="entry name" value="Riboflavin kinase-like"/>
    <property type="match status" value="1"/>
</dbReference>
<evidence type="ECO:0000256" key="11">
    <source>
        <dbReference type="ARBA" id="ARBA00022777"/>
    </source>
</evidence>